<dbReference type="FunFam" id="3.30.1360.180:FF:000003">
    <property type="entry name" value="Type I phosphodiesterase/nucleotide pyrophosphatase family protein"/>
    <property type="match status" value="1"/>
</dbReference>
<evidence type="ECO:0000313" key="4">
    <source>
        <dbReference type="Proteomes" id="UP000179179"/>
    </source>
</evidence>
<feature type="compositionally biased region" description="Acidic residues" evidence="1">
    <location>
        <begin position="659"/>
        <end position="670"/>
    </location>
</feature>
<evidence type="ECO:0000256" key="2">
    <source>
        <dbReference type="SAM" id="Phobius"/>
    </source>
</evidence>
<dbReference type="AlphaFoldDB" id="A0A1F7ZTQ4"/>
<dbReference type="Pfam" id="PF01663">
    <property type="entry name" value="Phosphodiest"/>
    <property type="match status" value="1"/>
</dbReference>
<dbReference type="GO" id="GO:0017111">
    <property type="term" value="F:ribonucleoside triphosphate phosphatase activity"/>
    <property type="evidence" value="ECO:0007669"/>
    <property type="project" value="TreeGrafter"/>
</dbReference>
<feature type="compositionally biased region" description="Basic residues" evidence="1">
    <location>
        <begin position="90"/>
        <end position="101"/>
    </location>
</feature>
<dbReference type="SUPFAM" id="SSF53649">
    <property type="entry name" value="Alkaline phosphatase-like"/>
    <property type="match status" value="1"/>
</dbReference>
<comment type="caution">
    <text evidence="3">The sequence shown here is derived from an EMBL/GenBank/DDBJ whole genome shotgun (WGS) entry which is preliminary data.</text>
</comment>
<organism evidence="3 4">
    <name type="scientific">Aspergillus bombycis</name>
    <dbReference type="NCBI Taxonomy" id="109264"/>
    <lineage>
        <taxon>Eukaryota</taxon>
        <taxon>Fungi</taxon>
        <taxon>Dikarya</taxon>
        <taxon>Ascomycota</taxon>
        <taxon>Pezizomycotina</taxon>
        <taxon>Eurotiomycetes</taxon>
        <taxon>Eurotiomycetidae</taxon>
        <taxon>Eurotiales</taxon>
        <taxon>Aspergillaceae</taxon>
        <taxon>Aspergillus</taxon>
    </lineage>
</organism>
<keyword evidence="2" id="KW-1133">Transmembrane helix</keyword>
<dbReference type="OrthoDB" id="415411at2759"/>
<name>A0A1F7ZTQ4_9EURO</name>
<feature type="region of interest" description="Disordered" evidence="1">
    <location>
        <begin position="603"/>
        <end position="679"/>
    </location>
</feature>
<dbReference type="GeneID" id="34452845"/>
<feature type="region of interest" description="Disordered" evidence="1">
    <location>
        <begin position="54"/>
        <end position="120"/>
    </location>
</feature>
<feature type="transmembrane region" description="Helical" evidence="2">
    <location>
        <begin position="165"/>
        <end position="184"/>
    </location>
</feature>
<dbReference type="Gene3D" id="3.30.1360.180">
    <property type="match status" value="1"/>
</dbReference>
<reference evidence="3 4" key="1">
    <citation type="journal article" date="2016" name="Genome Biol. Evol.">
        <title>Draft genome sequence of an aflatoxigenic Aspergillus species, A. bombycis.</title>
        <authorList>
            <person name="Moore G.G."/>
            <person name="Mack B.M."/>
            <person name="Beltz S.B."/>
            <person name="Gilbert M.K."/>
        </authorList>
    </citation>
    <scope>NUCLEOTIDE SEQUENCE [LARGE SCALE GENOMIC DNA]</scope>
    <source>
        <strain evidence="4">NRRL 26010</strain>
    </source>
</reference>
<dbReference type="Proteomes" id="UP000179179">
    <property type="component" value="Unassembled WGS sequence"/>
</dbReference>
<dbReference type="PANTHER" id="PTHR10151:SF120">
    <property type="entry name" value="BIS(5'-ADENOSYL)-TRIPHOSPHATASE"/>
    <property type="match status" value="1"/>
</dbReference>
<evidence type="ECO:0000256" key="1">
    <source>
        <dbReference type="SAM" id="MobiDB-lite"/>
    </source>
</evidence>
<dbReference type="InterPro" id="IPR017850">
    <property type="entry name" value="Alkaline_phosphatase_core_sf"/>
</dbReference>
<dbReference type="PANTHER" id="PTHR10151">
    <property type="entry name" value="ECTONUCLEOTIDE PYROPHOSPHATASE/PHOSPHODIESTERASE"/>
    <property type="match status" value="1"/>
</dbReference>
<protein>
    <submittedName>
        <fullName evidence="3">Type I phosphodiesterase / nucleotide pyrophosphatase family protein</fullName>
    </submittedName>
</protein>
<dbReference type="CDD" id="cd16018">
    <property type="entry name" value="Enpp"/>
    <property type="match status" value="1"/>
</dbReference>
<keyword evidence="2" id="KW-0472">Membrane</keyword>
<dbReference type="RefSeq" id="XP_022386547.1">
    <property type="nucleotide sequence ID" value="XM_022536583.1"/>
</dbReference>
<feature type="compositionally biased region" description="Basic and acidic residues" evidence="1">
    <location>
        <begin position="102"/>
        <end position="116"/>
    </location>
</feature>
<feature type="compositionally biased region" description="Low complexity" evidence="1">
    <location>
        <begin position="629"/>
        <end position="658"/>
    </location>
</feature>
<dbReference type="GO" id="GO:0009141">
    <property type="term" value="P:nucleoside triphosphate metabolic process"/>
    <property type="evidence" value="ECO:0007669"/>
    <property type="project" value="TreeGrafter"/>
</dbReference>
<feature type="region of interest" description="Disordered" evidence="1">
    <location>
        <begin position="1"/>
        <end position="41"/>
    </location>
</feature>
<keyword evidence="4" id="KW-1185">Reference proteome</keyword>
<gene>
    <name evidence="3" type="ORF">ABOM_009455</name>
</gene>
<dbReference type="GO" id="GO:0047429">
    <property type="term" value="F:nucleoside triphosphate diphosphatase activity"/>
    <property type="evidence" value="ECO:0007669"/>
    <property type="project" value="TreeGrafter"/>
</dbReference>
<accession>A0A1F7ZTQ4</accession>
<sequence length="705" mass="79063">MPTRRDIPSHSLLSPGDYDEDAESLRSPSEQDSDSEDDEFLRRSRTTLELAEHDRTVLNDEEETEKLLIRGGPSHGLRRIFSPSSPSVKIGKRERRRKRREERRDARRGQHEKMTDSGELMFEMEEGHREDDESSLLSRSSSDLDRQLKEYGGDERPQRVSRLKLALVFAAIFVLFLIFLLGSYKASTSFRTTKASQTLLSNGTALFAPTTILISLDGFRADFLNRGLTPTLNKFIAEGVSPQYMLPSFPSVTFPNHFTLVTGLYPESHGIVGNTFWDPELQEEFYYTHPSVSMQPKWWNAEPLWMAAENQGIKTAIHMWPGSEAHIGGVEPTMLDKYNGTEALPRKVNRILEFLDVSGLEDESGVVSERPQFIAAYVPNVDADGHKYGPNSTEIRGTISEVDDMLGSLFAGLQDRNLTDIVNIVIVSDHGMATTATERLVQLDDLIDLSLVDRIDGWPLRGLRPKRVEDLETLQKQLESIAVNYSHALEIYTRETMPERYHFTNNDRIAPLWVIPKTGWAVVERSDFDAHSALEKGEIYHPRGVHGYDHENSLMRAIFIARGPAFPHQPNSRVEVFQNINVYNIICDTLGLDPRPNNGTLRLPLKPVGLHSDEDTPALENPSDPPASSPATPVSPSMTSAAPASTSPTAASTTAPEASPEEESDDEADSDNDKPSTWWGTLWDKIEDLKDWAGDLIETVKDNFP</sequence>
<dbReference type="Gene3D" id="3.40.720.10">
    <property type="entry name" value="Alkaline Phosphatase, subunit A"/>
    <property type="match status" value="1"/>
</dbReference>
<dbReference type="EMBL" id="LYCR01000081">
    <property type="protein sequence ID" value="OGM42830.1"/>
    <property type="molecule type" value="Genomic_DNA"/>
</dbReference>
<keyword evidence="2" id="KW-0812">Transmembrane</keyword>
<dbReference type="STRING" id="109264.A0A1F7ZTQ4"/>
<dbReference type="InterPro" id="IPR002591">
    <property type="entry name" value="Phosphodiest/P_Trfase"/>
</dbReference>
<proteinExistence type="predicted"/>
<evidence type="ECO:0000313" key="3">
    <source>
        <dbReference type="EMBL" id="OGM42830.1"/>
    </source>
</evidence>